<evidence type="ECO:0000313" key="2">
    <source>
        <dbReference type="Proteomes" id="UP000823633"/>
    </source>
</evidence>
<dbReference type="EMBL" id="JADIMU010000050">
    <property type="protein sequence ID" value="MBO8443602.1"/>
    <property type="molecule type" value="Genomic_DNA"/>
</dbReference>
<reference evidence="1" key="1">
    <citation type="submission" date="2020-10" db="EMBL/GenBank/DDBJ databases">
        <authorList>
            <person name="Gilroy R."/>
        </authorList>
    </citation>
    <scope>NUCLEOTIDE SEQUENCE</scope>
    <source>
        <strain evidence="1">11167</strain>
    </source>
</reference>
<gene>
    <name evidence="1" type="ORF">IAC42_07595</name>
</gene>
<protein>
    <submittedName>
        <fullName evidence="1">Uncharacterized protein</fullName>
    </submittedName>
</protein>
<proteinExistence type="predicted"/>
<reference evidence="1" key="2">
    <citation type="journal article" date="2021" name="PeerJ">
        <title>Extensive microbial diversity within the chicken gut microbiome revealed by metagenomics and culture.</title>
        <authorList>
            <person name="Gilroy R."/>
            <person name="Ravi A."/>
            <person name="Getino M."/>
            <person name="Pursley I."/>
            <person name="Horton D.L."/>
            <person name="Alikhan N.F."/>
            <person name="Baker D."/>
            <person name="Gharbi K."/>
            <person name="Hall N."/>
            <person name="Watson M."/>
            <person name="Adriaenssens E.M."/>
            <person name="Foster-Nyarko E."/>
            <person name="Jarju S."/>
            <person name="Secka A."/>
            <person name="Antonio M."/>
            <person name="Oren A."/>
            <person name="Chaudhuri R.R."/>
            <person name="La Ragione R."/>
            <person name="Hildebrand F."/>
            <person name="Pallen M.J."/>
        </authorList>
    </citation>
    <scope>NUCLEOTIDE SEQUENCE</scope>
    <source>
        <strain evidence="1">11167</strain>
    </source>
</reference>
<accession>A0A9D9EAA5</accession>
<dbReference type="AlphaFoldDB" id="A0A9D9EAA5"/>
<name>A0A9D9EAA5_9SPIR</name>
<comment type="caution">
    <text evidence="1">The sequence shown here is derived from an EMBL/GenBank/DDBJ whole genome shotgun (WGS) entry which is preliminary data.</text>
</comment>
<organism evidence="1 2">
    <name type="scientific">Candidatus Aphodenecus pullistercoris</name>
    <dbReference type="NCBI Taxonomy" id="2840669"/>
    <lineage>
        <taxon>Bacteria</taxon>
        <taxon>Pseudomonadati</taxon>
        <taxon>Spirochaetota</taxon>
        <taxon>Spirochaetia</taxon>
        <taxon>Spirochaetales</taxon>
        <taxon>Candidatus Aphodenecus</taxon>
    </lineage>
</organism>
<evidence type="ECO:0000313" key="1">
    <source>
        <dbReference type="EMBL" id="MBO8443602.1"/>
    </source>
</evidence>
<sequence length="260" mass="29895">MDLRSMDNEERLAGQFRRVRCASAFDEEGKYRLLWKSKGEKLIWYISFTGHFLSVVFEAAQPCFASCRLVMPFFSLRQEGARLYIDVDWHRPAEDFLLLVRELVAVTDQIEDVDEALSLVVARLREGMARVCPSEDGGHLPSRVREERFSYANKVVEEAGDRMRAFWLGRGNSVLWRFGGGMLGLEWASGEVMTIRRDLSLDGKDAMLEEELPPSLFKAMALDLAVSSDEVEEGAFDAFIKERIARWKTFKDEHKRFIPL</sequence>
<dbReference type="Proteomes" id="UP000823633">
    <property type="component" value="Unassembled WGS sequence"/>
</dbReference>